<proteinExistence type="predicted"/>
<dbReference type="EnsemblPlants" id="TuG1812G0200005773.01.T01">
    <property type="protein sequence ID" value="TuG1812G0200005773.01.T01.cds266427"/>
    <property type="gene ID" value="TuG1812G0200005773.01"/>
</dbReference>
<name>A0A8R7PKG6_TRIUA</name>
<protein>
    <submittedName>
        <fullName evidence="1">Uncharacterized protein</fullName>
    </submittedName>
</protein>
<keyword evidence="2" id="KW-1185">Reference proteome</keyword>
<accession>A0A8R7PKG6</accession>
<reference evidence="1" key="3">
    <citation type="submission" date="2022-06" db="UniProtKB">
        <authorList>
            <consortium name="EnsemblPlants"/>
        </authorList>
    </citation>
    <scope>IDENTIFICATION</scope>
</reference>
<sequence length="39" mass="4237">MHATVSYSYTSSRVNMRAQITSSLHARTGAAITNQSSHL</sequence>
<evidence type="ECO:0000313" key="2">
    <source>
        <dbReference type="Proteomes" id="UP000015106"/>
    </source>
</evidence>
<dbReference type="Proteomes" id="UP000015106">
    <property type="component" value="Chromosome 2"/>
</dbReference>
<reference evidence="1" key="2">
    <citation type="submission" date="2018-03" db="EMBL/GenBank/DDBJ databases">
        <title>The Triticum urartu genome reveals the dynamic nature of wheat genome evolution.</title>
        <authorList>
            <person name="Ling H."/>
            <person name="Ma B."/>
            <person name="Shi X."/>
            <person name="Liu H."/>
            <person name="Dong L."/>
            <person name="Sun H."/>
            <person name="Cao Y."/>
            <person name="Gao Q."/>
            <person name="Zheng S."/>
            <person name="Li Y."/>
            <person name="Yu Y."/>
            <person name="Du H."/>
            <person name="Qi M."/>
            <person name="Li Y."/>
            <person name="Yu H."/>
            <person name="Cui Y."/>
            <person name="Wang N."/>
            <person name="Chen C."/>
            <person name="Wu H."/>
            <person name="Zhao Y."/>
            <person name="Zhang J."/>
            <person name="Li Y."/>
            <person name="Zhou W."/>
            <person name="Zhang B."/>
            <person name="Hu W."/>
            <person name="Eijk M."/>
            <person name="Tang J."/>
            <person name="Witsenboer H."/>
            <person name="Zhao S."/>
            <person name="Li Z."/>
            <person name="Zhang A."/>
            <person name="Wang D."/>
            <person name="Liang C."/>
        </authorList>
    </citation>
    <scope>NUCLEOTIDE SEQUENCE [LARGE SCALE GENOMIC DNA]</scope>
    <source>
        <strain evidence="1">cv. G1812</strain>
    </source>
</reference>
<organism evidence="1 2">
    <name type="scientific">Triticum urartu</name>
    <name type="common">Red wild einkorn</name>
    <name type="synonym">Crithodium urartu</name>
    <dbReference type="NCBI Taxonomy" id="4572"/>
    <lineage>
        <taxon>Eukaryota</taxon>
        <taxon>Viridiplantae</taxon>
        <taxon>Streptophyta</taxon>
        <taxon>Embryophyta</taxon>
        <taxon>Tracheophyta</taxon>
        <taxon>Spermatophyta</taxon>
        <taxon>Magnoliopsida</taxon>
        <taxon>Liliopsida</taxon>
        <taxon>Poales</taxon>
        <taxon>Poaceae</taxon>
        <taxon>BOP clade</taxon>
        <taxon>Pooideae</taxon>
        <taxon>Triticodae</taxon>
        <taxon>Triticeae</taxon>
        <taxon>Triticinae</taxon>
        <taxon>Triticum</taxon>
    </lineage>
</organism>
<evidence type="ECO:0000313" key="1">
    <source>
        <dbReference type="EnsemblPlants" id="TuG1812G0200005773.01.T01.cds266427"/>
    </source>
</evidence>
<reference evidence="2" key="1">
    <citation type="journal article" date="2013" name="Nature">
        <title>Draft genome of the wheat A-genome progenitor Triticum urartu.</title>
        <authorList>
            <person name="Ling H.Q."/>
            <person name="Zhao S."/>
            <person name="Liu D."/>
            <person name="Wang J."/>
            <person name="Sun H."/>
            <person name="Zhang C."/>
            <person name="Fan H."/>
            <person name="Li D."/>
            <person name="Dong L."/>
            <person name="Tao Y."/>
            <person name="Gao C."/>
            <person name="Wu H."/>
            <person name="Li Y."/>
            <person name="Cui Y."/>
            <person name="Guo X."/>
            <person name="Zheng S."/>
            <person name="Wang B."/>
            <person name="Yu K."/>
            <person name="Liang Q."/>
            <person name="Yang W."/>
            <person name="Lou X."/>
            <person name="Chen J."/>
            <person name="Feng M."/>
            <person name="Jian J."/>
            <person name="Zhang X."/>
            <person name="Luo G."/>
            <person name="Jiang Y."/>
            <person name="Liu J."/>
            <person name="Wang Z."/>
            <person name="Sha Y."/>
            <person name="Zhang B."/>
            <person name="Wu H."/>
            <person name="Tang D."/>
            <person name="Shen Q."/>
            <person name="Xue P."/>
            <person name="Zou S."/>
            <person name="Wang X."/>
            <person name="Liu X."/>
            <person name="Wang F."/>
            <person name="Yang Y."/>
            <person name="An X."/>
            <person name="Dong Z."/>
            <person name="Zhang K."/>
            <person name="Zhang X."/>
            <person name="Luo M.C."/>
            <person name="Dvorak J."/>
            <person name="Tong Y."/>
            <person name="Wang J."/>
            <person name="Yang H."/>
            <person name="Li Z."/>
            <person name="Wang D."/>
            <person name="Zhang A."/>
            <person name="Wang J."/>
        </authorList>
    </citation>
    <scope>NUCLEOTIDE SEQUENCE</scope>
    <source>
        <strain evidence="2">cv. G1812</strain>
    </source>
</reference>
<dbReference type="Gramene" id="TuG1812G0200005773.01.T01">
    <property type="protein sequence ID" value="TuG1812G0200005773.01.T01.cds266427"/>
    <property type="gene ID" value="TuG1812G0200005773.01"/>
</dbReference>
<dbReference type="AlphaFoldDB" id="A0A8R7PKG6"/>